<proteinExistence type="predicted"/>
<organism evidence="1 2">
    <name type="scientific">Aspergillus tamarii</name>
    <dbReference type="NCBI Taxonomy" id="41984"/>
    <lineage>
        <taxon>Eukaryota</taxon>
        <taxon>Fungi</taxon>
        <taxon>Dikarya</taxon>
        <taxon>Ascomycota</taxon>
        <taxon>Pezizomycotina</taxon>
        <taxon>Eurotiomycetes</taxon>
        <taxon>Eurotiomycetidae</taxon>
        <taxon>Eurotiales</taxon>
        <taxon>Aspergillaceae</taxon>
        <taxon>Aspergillus</taxon>
        <taxon>Aspergillus subgen. Circumdati</taxon>
    </lineage>
</organism>
<dbReference type="AlphaFoldDB" id="A0A5N6V2L0"/>
<dbReference type="Proteomes" id="UP000326950">
    <property type="component" value="Unassembled WGS sequence"/>
</dbReference>
<dbReference type="EMBL" id="ML738604">
    <property type="protein sequence ID" value="KAE8164983.1"/>
    <property type="molecule type" value="Genomic_DNA"/>
</dbReference>
<evidence type="ECO:0000313" key="1">
    <source>
        <dbReference type="EMBL" id="KAE8164983.1"/>
    </source>
</evidence>
<reference evidence="1 2" key="1">
    <citation type="submission" date="2019-04" db="EMBL/GenBank/DDBJ databases">
        <title>Friends and foes A comparative genomics study of 23 Aspergillus species from section Flavi.</title>
        <authorList>
            <consortium name="DOE Joint Genome Institute"/>
            <person name="Kjaerbolling I."/>
            <person name="Vesth T."/>
            <person name="Frisvad J.C."/>
            <person name="Nybo J.L."/>
            <person name="Theobald S."/>
            <person name="Kildgaard S."/>
            <person name="Isbrandt T."/>
            <person name="Kuo A."/>
            <person name="Sato A."/>
            <person name="Lyhne E.K."/>
            <person name="Kogle M.E."/>
            <person name="Wiebenga A."/>
            <person name="Kun R.S."/>
            <person name="Lubbers R.J."/>
            <person name="Makela M.R."/>
            <person name="Barry K."/>
            <person name="Chovatia M."/>
            <person name="Clum A."/>
            <person name="Daum C."/>
            <person name="Haridas S."/>
            <person name="He G."/>
            <person name="LaButti K."/>
            <person name="Lipzen A."/>
            <person name="Mondo S."/>
            <person name="Riley R."/>
            <person name="Salamov A."/>
            <person name="Simmons B.A."/>
            <person name="Magnuson J.K."/>
            <person name="Henrissat B."/>
            <person name="Mortensen U.H."/>
            <person name="Larsen T.O."/>
            <person name="Devries R.P."/>
            <person name="Grigoriev I.V."/>
            <person name="Machida M."/>
            <person name="Baker S.E."/>
            <person name="Andersen M.R."/>
        </authorList>
    </citation>
    <scope>NUCLEOTIDE SEQUENCE [LARGE SCALE GENOMIC DNA]</scope>
    <source>
        <strain evidence="1 2">CBS 117626</strain>
    </source>
</reference>
<keyword evidence="2" id="KW-1185">Reference proteome</keyword>
<name>A0A5N6V2L0_ASPTM</name>
<gene>
    <name evidence="1" type="ORF">BDV40DRAFT_259624</name>
</gene>
<evidence type="ECO:0000313" key="2">
    <source>
        <dbReference type="Proteomes" id="UP000326950"/>
    </source>
</evidence>
<protein>
    <submittedName>
        <fullName evidence="1">Uncharacterized protein</fullName>
    </submittedName>
</protein>
<sequence length="167" mass="19146">MHGCTRVTFPHDVVVGTYIPKQIQINMQLPSGQRRDLRKALENVTMTLAFVQIPLEQGLDIPAHGPVGDQPNSRCLNDEVSIDWRFRRTGERNARSAVEKRPFSKWLCFLWSVLGSLPCILVRIEYHLTCRYTLGSQEISQVNDVGARPRGHECGKLFEYVKVFDMF</sequence>
<accession>A0A5N6V2L0</accession>